<keyword evidence="4 6" id="KW-0964">Secreted</keyword>
<sequence>MAMFAAATGPRRGVIGDIHDSCSTGEVQCCDQIFDADSEQGNWLAGLIGVAVGAVKGQVGVSCVPVTVIGVGSGGQCQNQPVCCSQNPMNGLVVAGCNPIGVNV</sequence>
<keyword evidence="8" id="KW-1185">Reference proteome</keyword>
<evidence type="ECO:0000256" key="3">
    <source>
        <dbReference type="ARBA" id="ARBA00022512"/>
    </source>
</evidence>
<evidence type="ECO:0000256" key="5">
    <source>
        <dbReference type="ARBA" id="ARBA00023157"/>
    </source>
</evidence>
<dbReference type="SMART" id="SM00075">
    <property type="entry name" value="HYDRO"/>
    <property type="match status" value="1"/>
</dbReference>
<dbReference type="CDD" id="cd23507">
    <property type="entry name" value="hydrophobin_I"/>
    <property type="match status" value="1"/>
</dbReference>
<comment type="caution">
    <text evidence="7">The sequence shown here is derived from an EMBL/GenBank/DDBJ whole genome shotgun (WGS) entry which is preliminary data.</text>
</comment>
<keyword evidence="3 6" id="KW-0134">Cell wall</keyword>
<dbReference type="EMBL" id="JAACJL010000058">
    <property type="protein sequence ID" value="KAF4610429.1"/>
    <property type="molecule type" value="Genomic_DNA"/>
</dbReference>
<evidence type="ECO:0000256" key="2">
    <source>
        <dbReference type="ARBA" id="ARBA00010446"/>
    </source>
</evidence>
<comment type="subcellular location">
    <subcellularLocation>
        <location evidence="1 6">Secreted</location>
        <location evidence="1 6">Cell wall</location>
    </subcellularLocation>
</comment>
<dbReference type="GO" id="GO:0005199">
    <property type="term" value="F:structural constituent of cell wall"/>
    <property type="evidence" value="ECO:0007669"/>
    <property type="project" value="InterPro"/>
</dbReference>
<dbReference type="Proteomes" id="UP000521872">
    <property type="component" value="Unassembled WGS sequence"/>
</dbReference>
<evidence type="ECO:0000313" key="8">
    <source>
        <dbReference type="Proteomes" id="UP000521872"/>
    </source>
</evidence>
<dbReference type="AlphaFoldDB" id="A0A8H4QFZ6"/>
<evidence type="ECO:0000313" key="7">
    <source>
        <dbReference type="EMBL" id="KAF4610429.1"/>
    </source>
</evidence>
<evidence type="ECO:0000256" key="4">
    <source>
        <dbReference type="ARBA" id="ARBA00022525"/>
    </source>
</evidence>
<comment type="similarity">
    <text evidence="2 6">Belongs to the fungal hydrophobin family.</text>
</comment>
<dbReference type="InterPro" id="IPR001338">
    <property type="entry name" value="Class_I_Hydrophobin"/>
</dbReference>
<dbReference type="GO" id="GO:0009277">
    <property type="term" value="C:fungal-type cell wall"/>
    <property type="evidence" value="ECO:0007669"/>
    <property type="project" value="InterPro"/>
</dbReference>
<organism evidence="7 8">
    <name type="scientific">Agrocybe pediades</name>
    <dbReference type="NCBI Taxonomy" id="84607"/>
    <lineage>
        <taxon>Eukaryota</taxon>
        <taxon>Fungi</taxon>
        <taxon>Dikarya</taxon>
        <taxon>Basidiomycota</taxon>
        <taxon>Agaricomycotina</taxon>
        <taxon>Agaricomycetes</taxon>
        <taxon>Agaricomycetidae</taxon>
        <taxon>Agaricales</taxon>
        <taxon>Agaricineae</taxon>
        <taxon>Strophariaceae</taxon>
        <taxon>Agrocybe</taxon>
    </lineage>
</organism>
<keyword evidence="6" id="KW-0732">Signal</keyword>
<evidence type="ECO:0000256" key="6">
    <source>
        <dbReference type="RuleBase" id="RU365009"/>
    </source>
</evidence>
<keyword evidence="5 6" id="KW-1015">Disulfide bond</keyword>
<gene>
    <name evidence="7" type="ORF">D9613_007037</name>
</gene>
<reference evidence="7 8" key="1">
    <citation type="submission" date="2019-12" db="EMBL/GenBank/DDBJ databases">
        <authorList>
            <person name="Floudas D."/>
            <person name="Bentzer J."/>
            <person name="Ahren D."/>
            <person name="Johansson T."/>
            <person name="Persson P."/>
            <person name="Tunlid A."/>
        </authorList>
    </citation>
    <scope>NUCLEOTIDE SEQUENCE [LARGE SCALE GENOMIC DNA]</scope>
    <source>
        <strain evidence="7 8">CBS 102.39</strain>
    </source>
</reference>
<proteinExistence type="inferred from homology"/>
<evidence type="ECO:0000256" key="1">
    <source>
        <dbReference type="ARBA" id="ARBA00004191"/>
    </source>
</evidence>
<accession>A0A8H4QFZ6</accession>
<dbReference type="Pfam" id="PF01185">
    <property type="entry name" value="Hydrophobin"/>
    <property type="match status" value="1"/>
</dbReference>
<protein>
    <recommendedName>
        <fullName evidence="6">Hydrophobin</fullName>
    </recommendedName>
</protein>
<name>A0A8H4QFZ6_9AGAR</name>